<gene>
    <name evidence="1" type="ORF">EJP77_02785</name>
</gene>
<organism evidence="1 2">
    <name type="scientific">Paenibacillus zeisoli</name>
    <dbReference type="NCBI Taxonomy" id="2496267"/>
    <lineage>
        <taxon>Bacteria</taxon>
        <taxon>Bacillati</taxon>
        <taxon>Bacillota</taxon>
        <taxon>Bacilli</taxon>
        <taxon>Bacillales</taxon>
        <taxon>Paenibacillaceae</taxon>
        <taxon>Paenibacillus</taxon>
    </lineage>
</organism>
<proteinExistence type="predicted"/>
<reference evidence="1 2" key="1">
    <citation type="submission" date="2018-12" db="EMBL/GenBank/DDBJ databases">
        <authorList>
            <person name="Sun L."/>
            <person name="Chen Z."/>
        </authorList>
    </citation>
    <scope>NUCLEOTIDE SEQUENCE [LARGE SCALE GENOMIC DNA]</scope>
    <source>
        <strain evidence="1 2">3-5-3</strain>
    </source>
</reference>
<dbReference type="AlphaFoldDB" id="A0A3S1BWH9"/>
<dbReference type="RefSeq" id="WP_127197639.1">
    <property type="nucleotide sequence ID" value="NZ_RZNX01000001.1"/>
</dbReference>
<evidence type="ECO:0000313" key="1">
    <source>
        <dbReference type="EMBL" id="RUT35942.1"/>
    </source>
</evidence>
<accession>A0A3S1BWH9</accession>
<dbReference type="Proteomes" id="UP000272464">
    <property type="component" value="Unassembled WGS sequence"/>
</dbReference>
<sequence>MLENTRKILWLAAGLTLWLTALFYTWSGITLSNQALERASDIGGSQNRSVSLSTNKVTAETYTGAEVLVIMQERHKEHLDVELQGRLYPSQIESEVDFPAEEVSLTSSYEVKYVRDTSGEIKRVSFNKMN</sequence>
<dbReference type="EMBL" id="RZNX01000001">
    <property type="protein sequence ID" value="RUT35942.1"/>
    <property type="molecule type" value="Genomic_DNA"/>
</dbReference>
<name>A0A3S1BWH9_9BACL</name>
<comment type="caution">
    <text evidence="1">The sequence shown here is derived from an EMBL/GenBank/DDBJ whole genome shotgun (WGS) entry which is preliminary data.</text>
</comment>
<keyword evidence="2" id="KW-1185">Reference proteome</keyword>
<protein>
    <submittedName>
        <fullName evidence="1">Uncharacterized protein</fullName>
    </submittedName>
</protein>
<evidence type="ECO:0000313" key="2">
    <source>
        <dbReference type="Proteomes" id="UP000272464"/>
    </source>
</evidence>